<evidence type="ECO:0000256" key="1">
    <source>
        <dbReference type="SAM" id="MobiDB-lite"/>
    </source>
</evidence>
<keyword evidence="4" id="KW-1185">Reference proteome</keyword>
<evidence type="ECO:0000259" key="2">
    <source>
        <dbReference type="Pfam" id="PF04069"/>
    </source>
</evidence>
<proteinExistence type="predicted"/>
<feature type="region of interest" description="Disordered" evidence="1">
    <location>
        <begin position="250"/>
        <end position="275"/>
    </location>
</feature>
<feature type="domain" description="ABC-type glycine betaine transport system substrate-binding" evidence="2">
    <location>
        <begin position="54"/>
        <end position="334"/>
    </location>
</feature>
<dbReference type="GO" id="GO:0043190">
    <property type="term" value="C:ATP-binding cassette (ABC) transporter complex"/>
    <property type="evidence" value="ECO:0007669"/>
    <property type="project" value="InterPro"/>
</dbReference>
<dbReference type="Proteomes" id="UP000001219">
    <property type="component" value="Chromosome"/>
</dbReference>
<dbReference type="InterPro" id="IPR007210">
    <property type="entry name" value="ABC_Gly_betaine_transp_sub-bd"/>
</dbReference>
<dbReference type="RefSeq" id="WP_012833695.1">
    <property type="nucleotide sequence ID" value="NC_013441.1"/>
</dbReference>
<dbReference type="SUPFAM" id="SSF53850">
    <property type="entry name" value="Periplasmic binding protein-like II"/>
    <property type="match status" value="1"/>
</dbReference>
<dbReference type="AlphaFoldDB" id="D0L9E5"/>
<organism evidence="3 4">
    <name type="scientific">Gordonia bronchialis (strain ATCC 25592 / DSM 43247 / BCRC 13721 / JCM 3198 / KCTC 3076 / NBRC 16047 / NCTC 10667)</name>
    <name type="common">Rhodococcus bronchialis</name>
    <dbReference type="NCBI Taxonomy" id="526226"/>
    <lineage>
        <taxon>Bacteria</taxon>
        <taxon>Bacillati</taxon>
        <taxon>Actinomycetota</taxon>
        <taxon>Actinomycetes</taxon>
        <taxon>Mycobacteriales</taxon>
        <taxon>Gordoniaceae</taxon>
        <taxon>Gordonia</taxon>
    </lineage>
</organism>
<reference evidence="4" key="1">
    <citation type="submission" date="2009-10" db="EMBL/GenBank/DDBJ databases">
        <title>The complete chromosome of Gordonia bronchialis DSM 43247.</title>
        <authorList>
            <consortium name="US DOE Joint Genome Institute (JGI-PGF)"/>
            <person name="Lucas S."/>
            <person name="Copeland A."/>
            <person name="Lapidus A."/>
            <person name="Glavina del Rio T."/>
            <person name="Dalin E."/>
            <person name="Tice H."/>
            <person name="Bruce D."/>
            <person name="Goodwin L."/>
            <person name="Pitluck S."/>
            <person name="Kyrpides N."/>
            <person name="Mavromatis K."/>
            <person name="Ivanova N."/>
            <person name="Ovchinnikova G."/>
            <person name="Saunders E."/>
            <person name="Brettin T."/>
            <person name="Detter J.C."/>
            <person name="Han C."/>
            <person name="Larimer F."/>
            <person name="Land M."/>
            <person name="Hauser L."/>
            <person name="Markowitz V."/>
            <person name="Cheng J.-F."/>
            <person name="Hugenholtz P."/>
            <person name="Woyke T."/>
            <person name="Wu D."/>
            <person name="Jando M."/>
            <person name="Schneider S."/>
            <person name="Goeker M."/>
            <person name="Klenk H.-P."/>
            <person name="Eisen J.A."/>
        </authorList>
    </citation>
    <scope>NUCLEOTIDE SEQUENCE [LARGE SCALE GENOMIC DNA]</scope>
    <source>
        <strain evidence="4">ATCC 25592 / DSM 43247 / BCRC 13721 / JCM 3198 / KCTC 3076 / NBRC 16047 / NCTC 10667</strain>
    </source>
</reference>
<dbReference type="KEGG" id="gbr:Gbro_1878"/>
<accession>D0L9E5</accession>
<dbReference type="GO" id="GO:0022857">
    <property type="term" value="F:transmembrane transporter activity"/>
    <property type="evidence" value="ECO:0007669"/>
    <property type="project" value="InterPro"/>
</dbReference>
<sequence>MGVRQRAPRTRGSLTRGSLTRAKTTRVTVIVAAVIATVAVFAGCAQPTDSSDDPLRIGSSGTPAMRVMAEIYAGALRNSGADVASRIETGDDAALLNTMAHTDVDLFPALTGRLLGVLTPRVTAVTADAVYTELNRALPQGVSVGDPTPVSVAPQVFVATRVAETAGATELTDCPRLPAGLAVVTVGEPDEGVLAALRASGCRFGPAQSVPSADAALRRVADGSAVGVLTPLEVAADRGAEANTVQALRVPAAREDNSAPEGSAPEGSAPDGSVAVGPRAKVLVPVYRSAALSRDDVKTINKVAGEITTGDLATMAARVQRGDDPRELAVTWLGEHGL</sequence>
<dbReference type="EMBL" id="CP001802">
    <property type="protein sequence ID" value="ACY21133.1"/>
    <property type="molecule type" value="Genomic_DNA"/>
</dbReference>
<name>D0L9E5_GORB4</name>
<evidence type="ECO:0000313" key="4">
    <source>
        <dbReference type="Proteomes" id="UP000001219"/>
    </source>
</evidence>
<dbReference type="OrthoDB" id="4567439at2"/>
<gene>
    <name evidence="3" type="ordered locus">Gbro_1878</name>
</gene>
<dbReference type="STRING" id="526226.Gbro_1878"/>
<protein>
    <submittedName>
        <fullName evidence="3">Substrate-binding region of ABC-type glycine betaine transport system</fullName>
    </submittedName>
</protein>
<dbReference type="Pfam" id="PF04069">
    <property type="entry name" value="OpuAC"/>
    <property type="match status" value="1"/>
</dbReference>
<dbReference type="Gene3D" id="3.40.190.10">
    <property type="entry name" value="Periplasmic binding protein-like II"/>
    <property type="match status" value="2"/>
</dbReference>
<reference evidence="3 4" key="2">
    <citation type="journal article" date="2010" name="Stand. Genomic Sci.">
        <title>Complete genome sequence of Gordonia bronchialis type strain (3410).</title>
        <authorList>
            <person name="Ivanova N."/>
            <person name="Sikorski J."/>
            <person name="Jando M."/>
            <person name="Lapidus A."/>
            <person name="Nolan M."/>
            <person name="Lucas S."/>
            <person name="Del Rio T.G."/>
            <person name="Tice H."/>
            <person name="Copeland A."/>
            <person name="Cheng J.F."/>
            <person name="Chen F."/>
            <person name="Bruce D."/>
            <person name="Goodwin L."/>
            <person name="Pitluck S."/>
            <person name="Mavromatis K."/>
            <person name="Ovchinnikova G."/>
            <person name="Pati A."/>
            <person name="Chen A."/>
            <person name="Palaniappan K."/>
            <person name="Land M."/>
            <person name="Hauser L."/>
            <person name="Chang Y.J."/>
            <person name="Jeffries C.D."/>
            <person name="Chain P."/>
            <person name="Saunders E."/>
            <person name="Han C."/>
            <person name="Detter J.C."/>
            <person name="Brettin T."/>
            <person name="Rohde M."/>
            <person name="Goker M."/>
            <person name="Bristow J."/>
            <person name="Eisen J.A."/>
            <person name="Markowitz V."/>
            <person name="Hugenholtz P."/>
            <person name="Klenk H.P."/>
            <person name="Kyrpides N.C."/>
        </authorList>
    </citation>
    <scope>NUCLEOTIDE SEQUENCE [LARGE SCALE GENOMIC DNA]</scope>
    <source>
        <strain evidence="4">ATCC 25592 / DSM 43247 / BCRC 13721 / JCM 3198 / KCTC 3076 / NBRC 16047 / NCTC 10667</strain>
    </source>
</reference>
<dbReference type="eggNOG" id="COG1732">
    <property type="taxonomic scope" value="Bacteria"/>
</dbReference>
<dbReference type="HOGENOM" id="CLU_038355_1_2_11"/>
<evidence type="ECO:0000313" key="3">
    <source>
        <dbReference type="EMBL" id="ACY21133.1"/>
    </source>
</evidence>